<dbReference type="AlphaFoldDB" id="A0A4Y2FXM4"/>
<reference evidence="1 2" key="1">
    <citation type="journal article" date="2019" name="Sci. Rep.">
        <title>Orb-weaving spider Araneus ventricosus genome elucidates the spidroin gene catalogue.</title>
        <authorList>
            <person name="Kono N."/>
            <person name="Nakamura H."/>
            <person name="Ohtoshi R."/>
            <person name="Moran D.A.P."/>
            <person name="Shinohara A."/>
            <person name="Yoshida Y."/>
            <person name="Fujiwara M."/>
            <person name="Mori M."/>
            <person name="Tomita M."/>
            <person name="Arakawa K."/>
        </authorList>
    </citation>
    <scope>NUCLEOTIDE SEQUENCE [LARGE SCALE GENOMIC DNA]</scope>
</reference>
<gene>
    <name evidence="1" type="ORF">AVEN_139841_1</name>
</gene>
<accession>A0A4Y2FXM4</accession>
<keyword evidence="2" id="KW-1185">Reference proteome</keyword>
<protein>
    <submittedName>
        <fullName evidence="1">Uncharacterized protein</fullName>
    </submittedName>
</protein>
<sequence length="103" mass="11535">MRQMYFTCIKNFKHESIADFEKRCIEVTGLGLTDLGFQLPISCSQLTKTGTEMTLSLSKLSFHTNGMPFLTELTCTRSTYTSGYLVESGLEPETLPQGHRDSS</sequence>
<organism evidence="1 2">
    <name type="scientific">Araneus ventricosus</name>
    <name type="common">Orbweaver spider</name>
    <name type="synonym">Epeira ventricosa</name>
    <dbReference type="NCBI Taxonomy" id="182803"/>
    <lineage>
        <taxon>Eukaryota</taxon>
        <taxon>Metazoa</taxon>
        <taxon>Ecdysozoa</taxon>
        <taxon>Arthropoda</taxon>
        <taxon>Chelicerata</taxon>
        <taxon>Arachnida</taxon>
        <taxon>Araneae</taxon>
        <taxon>Araneomorphae</taxon>
        <taxon>Entelegynae</taxon>
        <taxon>Araneoidea</taxon>
        <taxon>Araneidae</taxon>
        <taxon>Araneus</taxon>
    </lineage>
</organism>
<name>A0A4Y2FXM4_ARAVE</name>
<dbReference type="Proteomes" id="UP000499080">
    <property type="component" value="Unassembled WGS sequence"/>
</dbReference>
<evidence type="ECO:0000313" key="1">
    <source>
        <dbReference type="EMBL" id="GBM46282.1"/>
    </source>
</evidence>
<comment type="caution">
    <text evidence="1">The sequence shown here is derived from an EMBL/GenBank/DDBJ whole genome shotgun (WGS) entry which is preliminary data.</text>
</comment>
<evidence type="ECO:0000313" key="2">
    <source>
        <dbReference type="Proteomes" id="UP000499080"/>
    </source>
</evidence>
<proteinExistence type="predicted"/>
<dbReference type="EMBL" id="BGPR01001130">
    <property type="protein sequence ID" value="GBM46282.1"/>
    <property type="molecule type" value="Genomic_DNA"/>
</dbReference>